<dbReference type="Pfam" id="PF00092">
    <property type="entry name" value="VWA"/>
    <property type="match status" value="1"/>
</dbReference>
<gene>
    <name evidence="5" type="ORF">GA0070564_103681</name>
</gene>
<keyword evidence="6" id="KW-1185">Reference proteome</keyword>
<dbReference type="Pfam" id="PF19403">
    <property type="entry name" value="SpaA_2"/>
    <property type="match status" value="3"/>
</dbReference>
<sequence length="1136" mass="115219">MSILSTTRARGRWSAVAALALVAGLLPLVAPQAATPAHAASPTTATLTVNKGGDRLSEDVVGPLAGAVFDFYAGVSGTRPGLGDTPTASCTTGADGRCSVDVPGLTGTNQGYWIIERSAPAGWRLLQTLDTGGGTTTPTVYNGVFTGAVSNNVSYEFPVNTTGNTNRTARGAIWADARANPPLPADCGLSIALLIDVSGSIAPNLPDVKNAANGFVDALTGTPSEIGLYTFATNAATVLNPVPVSDTSGANTVKNAINGLTAGGNTNWDAGLFQVAAAPNTYDAVIVLTDGNPTVYGPPPVQGPGNFTRFKEVENGVFSANAVKAEGTRVVAVGVGAGVSGSANNLSAISGPVAGSDYIQTGYEELAAVFRQLALEACAGTISVVKKVIPAGGTPADAVPSGGWTISTSTPGVTPGSAVTDTLTGAVNFDVDLTGVTSKPVTLAETPQAGFTLEQQAGDNAACTANGSPAPVTNSGPNGFTVDAQATAIVSCVILNREAEQQRSTIVVHKTWVINGVPFENPDQPVEFQSDLSISGINDPAWNTPYDSFATGTTVTIGETIDQGLLPTNCGTVAVTGDTGPVVLALPGLNTFRVTNTVTCPTRLTLAKQLQNPYGTPEPSLDAWTLRAILGGSAVVEGTNGVTGDVDPNTFVSLAETTVPGFTQFVTAGAVITPPATGSWDCGLRESDGSVGPTYTGALGLASVPLGETAVCTATNVAQAATLTLVKEVSGGTAQPQDWILEAAPLARNDVPVPVVISGRSGTPAVTGAEAFPNVTYGLSERDGPADYEQVGTPQCVLTGTSTVVPTPNNRLTPTFGQDITCTFRNQAVPPPAEARVTLVKQVENGFGGTATPQDWTLSATPPVGSGAATITGRSGEPAVTNAVARAGLGYALTESGGPAGYAPIGDVRCVYNDTGDVVPTPDNVLTPVADRSYTCTWRNGQLDPGRPHLTLVKKVEEGKDGWTGPTGGPGWTGPTGGNGPTGGPNGSGGKDGWGGKADPTDWLLTATPLNGADPISGRSGSPSVTGVTVEAGVGYRLSESQGPKGYELVDLSCVLTGTDESVPVVDDVVTPELRQDITCTFTNRAVAKPYPPHKGGWKHLPVTGMKLTGFVAGGSLAVLAGVVLLIVARRRRSMA</sequence>
<evidence type="ECO:0000313" key="6">
    <source>
        <dbReference type="Proteomes" id="UP000199504"/>
    </source>
</evidence>
<feature type="chain" id="PRO_5008709041" evidence="3">
    <location>
        <begin position="40"/>
        <end position="1136"/>
    </location>
</feature>
<dbReference type="CDD" id="cd00198">
    <property type="entry name" value="vWFA"/>
    <property type="match status" value="1"/>
</dbReference>
<evidence type="ECO:0000256" key="3">
    <source>
        <dbReference type="SAM" id="SignalP"/>
    </source>
</evidence>
<feature type="signal peptide" evidence="3">
    <location>
        <begin position="1"/>
        <end position="39"/>
    </location>
</feature>
<feature type="region of interest" description="Disordered" evidence="1">
    <location>
        <begin position="959"/>
        <end position="998"/>
    </location>
</feature>
<dbReference type="AlphaFoldDB" id="A0A1C4YAQ4"/>
<dbReference type="InterPro" id="IPR036465">
    <property type="entry name" value="vWFA_dom_sf"/>
</dbReference>
<evidence type="ECO:0000256" key="2">
    <source>
        <dbReference type="SAM" id="Phobius"/>
    </source>
</evidence>
<proteinExistence type="predicted"/>
<reference evidence="6" key="1">
    <citation type="submission" date="2016-06" db="EMBL/GenBank/DDBJ databases">
        <authorList>
            <person name="Varghese N."/>
            <person name="Submissions Spin"/>
        </authorList>
    </citation>
    <scope>NUCLEOTIDE SEQUENCE [LARGE SCALE GENOMIC DNA]</scope>
    <source>
        <strain evidence="6">DSM 44830</strain>
    </source>
</reference>
<dbReference type="Gene3D" id="3.40.50.410">
    <property type="entry name" value="von Willebrand factor, type A domain"/>
    <property type="match status" value="1"/>
</dbReference>
<feature type="compositionally biased region" description="Gly residues" evidence="1">
    <location>
        <begin position="965"/>
        <end position="996"/>
    </location>
</feature>
<dbReference type="RefSeq" id="WP_091609022.1">
    <property type="nucleotide sequence ID" value="NZ_FMCX01000003.1"/>
</dbReference>
<evidence type="ECO:0000313" key="5">
    <source>
        <dbReference type="EMBL" id="SCF17750.1"/>
    </source>
</evidence>
<dbReference type="InterPro" id="IPR045826">
    <property type="entry name" value="SpaA_PFL_dom_2"/>
</dbReference>
<evidence type="ECO:0000256" key="1">
    <source>
        <dbReference type="SAM" id="MobiDB-lite"/>
    </source>
</evidence>
<keyword evidence="2" id="KW-1133">Transmembrane helix</keyword>
<dbReference type="OrthoDB" id="134475at2"/>
<dbReference type="InterPro" id="IPR002035">
    <property type="entry name" value="VWF_A"/>
</dbReference>
<protein>
    <submittedName>
        <fullName evidence="5">von Willebrand factor type A domain-containing protein</fullName>
    </submittedName>
</protein>
<dbReference type="SUPFAM" id="SSF53300">
    <property type="entry name" value="vWA-like"/>
    <property type="match status" value="1"/>
</dbReference>
<evidence type="ECO:0000259" key="4">
    <source>
        <dbReference type="PROSITE" id="PS50234"/>
    </source>
</evidence>
<dbReference type="SMART" id="SM00327">
    <property type="entry name" value="VWA"/>
    <property type="match status" value="1"/>
</dbReference>
<dbReference type="EMBL" id="FMCX01000003">
    <property type="protein sequence ID" value="SCF17750.1"/>
    <property type="molecule type" value="Genomic_DNA"/>
</dbReference>
<keyword evidence="3" id="KW-0732">Signal</keyword>
<keyword evidence="2" id="KW-0472">Membrane</keyword>
<keyword evidence="2" id="KW-0812">Transmembrane</keyword>
<name>A0A1C4YAQ4_9ACTN</name>
<dbReference type="PROSITE" id="PS50234">
    <property type="entry name" value="VWFA"/>
    <property type="match status" value="1"/>
</dbReference>
<feature type="domain" description="VWFA" evidence="4">
    <location>
        <begin position="190"/>
        <end position="373"/>
    </location>
</feature>
<dbReference type="STRING" id="262898.GA0070564_103681"/>
<accession>A0A1C4YAQ4</accession>
<dbReference type="Proteomes" id="UP000199504">
    <property type="component" value="Unassembled WGS sequence"/>
</dbReference>
<feature type="transmembrane region" description="Helical" evidence="2">
    <location>
        <begin position="1108"/>
        <end position="1129"/>
    </location>
</feature>
<organism evidence="5 6">
    <name type="scientific">Micromonospora mirobrigensis</name>
    <dbReference type="NCBI Taxonomy" id="262898"/>
    <lineage>
        <taxon>Bacteria</taxon>
        <taxon>Bacillati</taxon>
        <taxon>Actinomycetota</taxon>
        <taxon>Actinomycetes</taxon>
        <taxon>Micromonosporales</taxon>
        <taxon>Micromonosporaceae</taxon>
        <taxon>Micromonospora</taxon>
    </lineage>
</organism>